<keyword evidence="3" id="KW-0597">Phosphoprotein</keyword>
<dbReference type="InterPro" id="IPR036890">
    <property type="entry name" value="HATPase_C_sf"/>
</dbReference>
<feature type="transmembrane region" description="Helical" evidence="9">
    <location>
        <begin position="91"/>
        <end position="111"/>
    </location>
</feature>
<dbReference type="GO" id="GO:0046983">
    <property type="term" value="F:protein dimerization activity"/>
    <property type="evidence" value="ECO:0007669"/>
    <property type="project" value="InterPro"/>
</dbReference>
<keyword evidence="6 13" id="KW-0418">Kinase</keyword>
<dbReference type="AlphaFoldDB" id="A0A0F0KJC4"/>
<evidence type="ECO:0000313" key="13">
    <source>
        <dbReference type="EMBL" id="KJL21002.1"/>
    </source>
</evidence>
<dbReference type="GeneID" id="94445193"/>
<dbReference type="GO" id="GO:0000155">
    <property type="term" value="F:phosphorelay sensor kinase activity"/>
    <property type="evidence" value="ECO:0007669"/>
    <property type="project" value="InterPro"/>
</dbReference>
<feature type="domain" description="DUF7134" evidence="12">
    <location>
        <begin position="27"/>
        <end position="144"/>
    </location>
</feature>
<dbReference type="PATRIC" id="fig|104336.4.peg.2007"/>
<dbReference type="Gene3D" id="1.20.5.1930">
    <property type="match status" value="1"/>
</dbReference>
<dbReference type="InterPro" id="IPR011712">
    <property type="entry name" value="Sig_transdc_His_kin_sub3_dim/P"/>
</dbReference>
<dbReference type="PANTHER" id="PTHR24421:SF10">
    <property type="entry name" value="NITRATE_NITRITE SENSOR PROTEIN NARQ"/>
    <property type="match status" value="1"/>
</dbReference>
<proteinExistence type="predicted"/>
<feature type="transmembrane region" description="Helical" evidence="9">
    <location>
        <begin position="160"/>
        <end position="180"/>
    </location>
</feature>
<dbReference type="InterPro" id="IPR050482">
    <property type="entry name" value="Sensor_HK_TwoCompSys"/>
</dbReference>
<feature type="domain" description="Signal transduction histidine kinase subgroup 3 dimerisation and phosphoacceptor" evidence="11">
    <location>
        <begin position="214"/>
        <end position="277"/>
    </location>
</feature>
<evidence type="ECO:0000259" key="10">
    <source>
        <dbReference type="Pfam" id="PF02518"/>
    </source>
</evidence>
<keyword evidence="9" id="KW-0472">Membrane</keyword>
<keyword evidence="8" id="KW-0902">Two-component regulatory system</keyword>
<dbReference type="PANTHER" id="PTHR24421">
    <property type="entry name" value="NITRATE/NITRITE SENSOR PROTEIN NARX-RELATED"/>
    <property type="match status" value="1"/>
</dbReference>
<keyword evidence="7" id="KW-0067">ATP-binding</keyword>
<evidence type="ECO:0000256" key="3">
    <source>
        <dbReference type="ARBA" id="ARBA00022553"/>
    </source>
</evidence>
<evidence type="ECO:0000256" key="2">
    <source>
        <dbReference type="ARBA" id="ARBA00012438"/>
    </source>
</evidence>
<evidence type="ECO:0000256" key="7">
    <source>
        <dbReference type="ARBA" id="ARBA00022840"/>
    </source>
</evidence>
<evidence type="ECO:0000259" key="11">
    <source>
        <dbReference type="Pfam" id="PF07730"/>
    </source>
</evidence>
<dbReference type="EMBL" id="JYIU01000042">
    <property type="protein sequence ID" value="KJL21002.1"/>
    <property type="molecule type" value="Genomic_DNA"/>
</dbReference>
<feature type="transmembrane region" description="Helical" evidence="9">
    <location>
        <begin position="62"/>
        <end position="84"/>
    </location>
</feature>
<dbReference type="CDD" id="cd16917">
    <property type="entry name" value="HATPase_UhpB-NarQ-NarX-like"/>
    <property type="match status" value="1"/>
</dbReference>
<dbReference type="GO" id="GO:0005524">
    <property type="term" value="F:ATP binding"/>
    <property type="evidence" value="ECO:0007669"/>
    <property type="project" value="UniProtKB-KW"/>
</dbReference>
<evidence type="ECO:0000313" key="14">
    <source>
        <dbReference type="Proteomes" id="UP000033572"/>
    </source>
</evidence>
<accession>A0A0F0KJC4</accession>
<evidence type="ECO:0000256" key="6">
    <source>
        <dbReference type="ARBA" id="ARBA00022777"/>
    </source>
</evidence>
<evidence type="ECO:0000259" key="12">
    <source>
        <dbReference type="Pfam" id="PF23539"/>
    </source>
</evidence>
<dbReference type="InterPro" id="IPR003594">
    <property type="entry name" value="HATPase_dom"/>
</dbReference>
<feature type="transmembrane region" description="Helical" evidence="9">
    <location>
        <begin position="35"/>
        <end position="56"/>
    </location>
</feature>
<dbReference type="Pfam" id="PF23539">
    <property type="entry name" value="DUF7134"/>
    <property type="match status" value="1"/>
</dbReference>
<comment type="catalytic activity">
    <reaction evidence="1">
        <text>ATP + protein L-histidine = ADP + protein N-phospho-L-histidine.</text>
        <dbReference type="EC" id="2.7.13.3"/>
    </reaction>
</comment>
<comment type="caution">
    <text evidence="13">The sequence shown here is derived from an EMBL/GenBank/DDBJ whole genome shotgun (WGS) entry which is preliminary data.</text>
</comment>
<evidence type="ECO:0000256" key="8">
    <source>
        <dbReference type="ARBA" id="ARBA00023012"/>
    </source>
</evidence>
<name>A0A0F0KJC4_9MICO</name>
<dbReference type="GO" id="GO:0016020">
    <property type="term" value="C:membrane"/>
    <property type="evidence" value="ECO:0007669"/>
    <property type="project" value="InterPro"/>
</dbReference>
<dbReference type="EC" id="2.7.13.3" evidence="2"/>
<dbReference type="Pfam" id="PF02518">
    <property type="entry name" value="HATPase_c"/>
    <property type="match status" value="1"/>
</dbReference>
<keyword evidence="9" id="KW-1133">Transmembrane helix</keyword>
<organism evidence="13 14">
    <name type="scientific">Microbacterium foliorum</name>
    <dbReference type="NCBI Taxonomy" id="104336"/>
    <lineage>
        <taxon>Bacteria</taxon>
        <taxon>Bacillati</taxon>
        <taxon>Actinomycetota</taxon>
        <taxon>Actinomycetes</taxon>
        <taxon>Micrococcales</taxon>
        <taxon>Microbacteriaceae</taxon>
        <taxon>Microbacterium</taxon>
    </lineage>
</organism>
<dbReference type="InterPro" id="IPR055558">
    <property type="entry name" value="DUF7134"/>
</dbReference>
<sequence>MSRPRSRSTSVREDEALRLPRPPGVMRRFWARHPVVADVLVVIVCALLSIVPVGVITRDLPVPLAVGVSIAVPVGVFAVCATLLWRRRRPWVPFVATFVLDAAFLFALQPIGSPLLLVTSYSLAVYRSSKAAWVGLGLGLASLAAVSGVLLLTGVITLQIAMNTLVGSLVLGLIGTLIGVNVGGRQRYLAAVIDRSRQLLVERDQQAQLAAADERARIAREMHDIVSHSLTVIVALSEGAAATPDAAQAKAAASASAETARSALTEMRAMLGVLRADDSPLPLAPLAPTPPQDTVAQAQRAGYPVTLSVSGGAELPPAVAHAVGRIVQEGVTNAMRHAPGATSISVRLTHAPGSVTVEIVNDGVTAAVDSSVRPSGFGLRGLAERTAHAGGEITSQPAGGGRWALRAELPVHSPDPVALDPKDLP</sequence>
<reference evidence="13 14" key="1">
    <citation type="submission" date="2015-02" db="EMBL/GenBank/DDBJ databases">
        <title>Draft genome sequences of ten Microbacterium spp. with emphasis on heavy metal contaminated environments.</title>
        <authorList>
            <person name="Corretto E."/>
        </authorList>
    </citation>
    <scope>NUCLEOTIDE SEQUENCE [LARGE SCALE GENOMIC DNA]</scope>
    <source>
        <strain evidence="13 14">DSM 12966</strain>
    </source>
</reference>
<feature type="transmembrane region" description="Helical" evidence="9">
    <location>
        <begin position="131"/>
        <end position="153"/>
    </location>
</feature>
<evidence type="ECO:0000256" key="1">
    <source>
        <dbReference type="ARBA" id="ARBA00000085"/>
    </source>
</evidence>
<dbReference type="KEGG" id="mfol:DXT68_12380"/>
<keyword evidence="9" id="KW-0812">Transmembrane</keyword>
<keyword evidence="5" id="KW-0547">Nucleotide-binding</keyword>
<evidence type="ECO:0000256" key="4">
    <source>
        <dbReference type="ARBA" id="ARBA00022679"/>
    </source>
</evidence>
<evidence type="ECO:0000256" key="9">
    <source>
        <dbReference type="SAM" id="Phobius"/>
    </source>
</evidence>
<evidence type="ECO:0000256" key="5">
    <source>
        <dbReference type="ARBA" id="ARBA00022741"/>
    </source>
</evidence>
<protein>
    <recommendedName>
        <fullName evidence="2">histidine kinase</fullName>
        <ecNumber evidence="2">2.7.13.3</ecNumber>
    </recommendedName>
</protein>
<gene>
    <name evidence="13" type="primary">desK_2</name>
    <name evidence="13" type="ORF">RN50_01969</name>
</gene>
<feature type="domain" description="Histidine kinase/HSP90-like ATPase" evidence="10">
    <location>
        <begin position="322"/>
        <end position="410"/>
    </location>
</feature>
<dbReference type="Gene3D" id="3.30.565.10">
    <property type="entry name" value="Histidine kinase-like ATPase, C-terminal domain"/>
    <property type="match status" value="1"/>
</dbReference>
<keyword evidence="4 13" id="KW-0808">Transferase</keyword>
<dbReference type="RefSeq" id="WP_052677736.1">
    <property type="nucleotide sequence ID" value="NZ_CP031425.1"/>
</dbReference>
<keyword evidence="14" id="KW-1185">Reference proteome</keyword>
<dbReference type="Pfam" id="PF07730">
    <property type="entry name" value="HisKA_3"/>
    <property type="match status" value="1"/>
</dbReference>
<dbReference type="Proteomes" id="UP000033572">
    <property type="component" value="Unassembled WGS sequence"/>
</dbReference>
<dbReference type="SUPFAM" id="SSF55874">
    <property type="entry name" value="ATPase domain of HSP90 chaperone/DNA topoisomerase II/histidine kinase"/>
    <property type="match status" value="1"/>
</dbReference>